<keyword evidence="8" id="KW-0464">Manganese</keyword>
<dbReference type="Pfam" id="PF02696">
    <property type="entry name" value="SelO"/>
    <property type="match status" value="1"/>
</dbReference>
<comment type="catalytic activity">
    <reaction evidence="8">
        <text>L-seryl-[protein] + UTP = O-(5'-uridylyl)-L-seryl-[protein] + diphosphate</text>
        <dbReference type="Rhea" id="RHEA:64604"/>
        <dbReference type="Rhea" id="RHEA-COMP:9863"/>
        <dbReference type="Rhea" id="RHEA-COMP:16635"/>
        <dbReference type="ChEBI" id="CHEBI:29999"/>
        <dbReference type="ChEBI" id="CHEBI:33019"/>
        <dbReference type="ChEBI" id="CHEBI:46398"/>
        <dbReference type="ChEBI" id="CHEBI:156051"/>
    </reaction>
</comment>
<name>A0ABY6MXI6_9ALTE</name>
<feature type="binding site" evidence="8">
    <location>
        <position position="256"/>
    </location>
    <ligand>
        <name>Mg(2+)</name>
        <dbReference type="ChEBI" id="CHEBI:18420"/>
    </ligand>
</feature>
<evidence type="ECO:0000256" key="2">
    <source>
        <dbReference type="ARBA" id="ARBA00022679"/>
    </source>
</evidence>
<evidence type="ECO:0000256" key="1">
    <source>
        <dbReference type="ARBA" id="ARBA00009747"/>
    </source>
</evidence>
<keyword evidence="4 8" id="KW-0479">Metal-binding</keyword>
<proteinExistence type="inferred from homology"/>
<comment type="similarity">
    <text evidence="1 8">Belongs to the SELO family.</text>
</comment>
<dbReference type="PANTHER" id="PTHR32057:SF14">
    <property type="entry name" value="PROTEIN ADENYLYLTRANSFERASE SELO, MITOCHONDRIAL"/>
    <property type="match status" value="1"/>
</dbReference>
<keyword evidence="5 8" id="KW-0547">Nucleotide-binding</keyword>
<comment type="catalytic activity">
    <reaction evidence="8">
        <text>L-tyrosyl-[protein] + ATP = O-(5'-adenylyl)-L-tyrosyl-[protein] + diphosphate</text>
        <dbReference type="Rhea" id="RHEA:54288"/>
        <dbReference type="Rhea" id="RHEA-COMP:10136"/>
        <dbReference type="Rhea" id="RHEA-COMP:13846"/>
        <dbReference type="ChEBI" id="CHEBI:30616"/>
        <dbReference type="ChEBI" id="CHEBI:33019"/>
        <dbReference type="ChEBI" id="CHEBI:46858"/>
        <dbReference type="ChEBI" id="CHEBI:83624"/>
        <dbReference type="EC" id="2.7.7.108"/>
    </reaction>
</comment>
<feature type="binding site" evidence="8">
    <location>
        <position position="265"/>
    </location>
    <ligand>
        <name>Mg(2+)</name>
        <dbReference type="ChEBI" id="CHEBI:18420"/>
    </ligand>
</feature>
<reference evidence="9" key="1">
    <citation type="submission" date="2022-06" db="EMBL/GenBank/DDBJ databases">
        <title>Alkalimarinus sp. nov., isolated from gut of a Alitta virens.</title>
        <authorList>
            <person name="Yang A.I."/>
            <person name="Shin N.-R."/>
        </authorList>
    </citation>
    <scope>NUCLEOTIDE SEQUENCE</scope>
    <source>
        <strain evidence="9">A2M4</strain>
    </source>
</reference>
<feature type="binding site" evidence="8">
    <location>
        <position position="128"/>
    </location>
    <ligand>
        <name>ATP</name>
        <dbReference type="ChEBI" id="CHEBI:30616"/>
    </ligand>
</feature>
<keyword evidence="3 8" id="KW-0548">Nucleotidyltransferase</keyword>
<dbReference type="PANTHER" id="PTHR32057">
    <property type="entry name" value="PROTEIN ADENYLYLTRANSFERASE SELO, MITOCHONDRIAL"/>
    <property type="match status" value="1"/>
</dbReference>
<keyword evidence="6 8" id="KW-0067">ATP-binding</keyword>
<feature type="binding site" evidence="8">
    <location>
        <position position="186"/>
    </location>
    <ligand>
        <name>ATP</name>
        <dbReference type="ChEBI" id="CHEBI:30616"/>
    </ligand>
</feature>
<evidence type="ECO:0000313" key="9">
    <source>
        <dbReference type="EMBL" id="UZE94543.1"/>
    </source>
</evidence>
<dbReference type="EMBL" id="CP100390">
    <property type="protein sequence ID" value="UZE94543.1"/>
    <property type="molecule type" value="Genomic_DNA"/>
</dbReference>
<feature type="binding site" evidence="8">
    <location>
        <position position="129"/>
    </location>
    <ligand>
        <name>ATP</name>
        <dbReference type="ChEBI" id="CHEBI:30616"/>
    </ligand>
</feature>
<feature type="active site" description="Proton acceptor" evidence="8">
    <location>
        <position position="255"/>
    </location>
</feature>
<protein>
    <recommendedName>
        <fullName evidence="8">Protein nucleotidyltransferase YdiU</fullName>
        <ecNumber evidence="8">2.7.7.-</ecNumber>
    </recommendedName>
    <alternativeName>
        <fullName evidence="8">Protein adenylyltransferase YdiU</fullName>
        <ecNumber evidence="8">2.7.7.108</ecNumber>
    </alternativeName>
    <alternativeName>
        <fullName evidence="8">Protein uridylyltransferase YdiU</fullName>
        <ecNumber evidence="8">2.7.7.-</ecNumber>
    </alternativeName>
</protein>
<comment type="catalytic activity">
    <reaction evidence="8">
        <text>L-tyrosyl-[protein] + UTP = O-(5'-uridylyl)-L-tyrosyl-[protein] + diphosphate</text>
        <dbReference type="Rhea" id="RHEA:83887"/>
        <dbReference type="Rhea" id="RHEA-COMP:10136"/>
        <dbReference type="Rhea" id="RHEA-COMP:20238"/>
        <dbReference type="ChEBI" id="CHEBI:33019"/>
        <dbReference type="ChEBI" id="CHEBI:46398"/>
        <dbReference type="ChEBI" id="CHEBI:46858"/>
        <dbReference type="ChEBI" id="CHEBI:90602"/>
    </reaction>
</comment>
<feature type="binding site" evidence="8">
    <location>
        <position position="265"/>
    </location>
    <ligand>
        <name>ATP</name>
        <dbReference type="ChEBI" id="CHEBI:30616"/>
    </ligand>
</feature>
<comment type="catalytic activity">
    <reaction evidence="8">
        <text>L-threonyl-[protein] + ATP = 3-O-(5'-adenylyl)-L-threonyl-[protein] + diphosphate</text>
        <dbReference type="Rhea" id="RHEA:54292"/>
        <dbReference type="Rhea" id="RHEA-COMP:11060"/>
        <dbReference type="Rhea" id="RHEA-COMP:13847"/>
        <dbReference type="ChEBI" id="CHEBI:30013"/>
        <dbReference type="ChEBI" id="CHEBI:30616"/>
        <dbReference type="ChEBI" id="CHEBI:33019"/>
        <dbReference type="ChEBI" id="CHEBI:138113"/>
        <dbReference type="EC" id="2.7.7.108"/>
    </reaction>
</comment>
<evidence type="ECO:0000256" key="6">
    <source>
        <dbReference type="ARBA" id="ARBA00022840"/>
    </source>
</evidence>
<comment type="catalytic activity">
    <reaction evidence="8">
        <text>L-histidyl-[protein] + UTP = N(tele)-(5'-uridylyl)-L-histidyl-[protein] + diphosphate</text>
        <dbReference type="Rhea" id="RHEA:83891"/>
        <dbReference type="Rhea" id="RHEA-COMP:9745"/>
        <dbReference type="Rhea" id="RHEA-COMP:20239"/>
        <dbReference type="ChEBI" id="CHEBI:29979"/>
        <dbReference type="ChEBI" id="CHEBI:33019"/>
        <dbReference type="ChEBI" id="CHEBI:46398"/>
        <dbReference type="ChEBI" id="CHEBI:233474"/>
    </reaction>
</comment>
<comment type="cofactor">
    <cofactor evidence="8">
        <name>Mg(2+)</name>
        <dbReference type="ChEBI" id="CHEBI:18420"/>
    </cofactor>
    <cofactor evidence="8">
        <name>Mn(2+)</name>
        <dbReference type="ChEBI" id="CHEBI:29035"/>
    </cofactor>
</comment>
<evidence type="ECO:0000256" key="8">
    <source>
        <dbReference type="HAMAP-Rule" id="MF_00692"/>
    </source>
</evidence>
<gene>
    <name evidence="8" type="primary">ydiU</name>
    <name evidence="8" type="synonym">selO</name>
    <name evidence="9" type="ORF">NKI27_10635</name>
</gene>
<comment type="function">
    <text evidence="8">Nucleotidyltransferase involved in the post-translational modification of proteins. It can catalyze the addition of adenosine monophosphate (AMP) or uridine monophosphate (UMP) to a protein, resulting in modifications known as AMPylation and UMPylation.</text>
</comment>
<sequence>MTDKHIDAGFNHDNSYADKLNGFYVPFIGDKAPNPQLVKLNTELARVIGLDIDNLDRKTIASILSGGTAINGAAPLAQAYAGHQFGGFSPQLGDGRALLLAEVIDINGLRRDVHLKGSGRTAFSRGGDGKAALGPVLREYLLGEAMHALNVPTTRALAVVITGEKVWREGRQTGAVLARVASSHLRVGTFEYYAAQAQPDKVKRLADYAIDRHYPELKASENRYLAFIRAVSERQATLIAKWMHIGFVHGVMNTDNMTISGETIDYGPCAFIDRYSPTAVFSSIDRQGRYAYANQSSIAQWNLARLAECLLPLIDPDNDKAVKLATQEIIDFKQRYEALWLSGMRMKLGLMTTQEDDLDLVTELHTTMEGQHVDFTLLFRNLSEVLLGNTNAARDLFDDPDSFDVWQSKWLKRIDSESVSNDDRVNAMNAVNPLYIPRNHKVEEALHAAELESNYEPFEKLIEVLAQPFTKREGLEEYAVPAPLDASPYKTFCGT</sequence>
<evidence type="ECO:0000256" key="4">
    <source>
        <dbReference type="ARBA" id="ARBA00022723"/>
    </source>
</evidence>
<feature type="binding site" evidence="8">
    <location>
        <position position="116"/>
    </location>
    <ligand>
        <name>ATP</name>
        <dbReference type="ChEBI" id="CHEBI:30616"/>
    </ligand>
</feature>
<dbReference type="EC" id="2.7.7.108" evidence="8"/>
<keyword evidence="2 8" id="KW-0808">Transferase</keyword>
<dbReference type="Proteomes" id="UP001163739">
    <property type="component" value="Chromosome"/>
</dbReference>
<dbReference type="HAMAP" id="MF_00692">
    <property type="entry name" value="SelO"/>
    <property type="match status" value="1"/>
</dbReference>
<dbReference type="EC" id="2.7.7.-" evidence="8"/>
<comment type="catalytic activity">
    <reaction evidence="8">
        <text>L-seryl-[protein] + ATP = 3-O-(5'-adenylyl)-L-seryl-[protein] + diphosphate</text>
        <dbReference type="Rhea" id="RHEA:58120"/>
        <dbReference type="Rhea" id="RHEA-COMP:9863"/>
        <dbReference type="Rhea" id="RHEA-COMP:15073"/>
        <dbReference type="ChEBI" id="CHEBI:29999"/>
        <dbReference type="ChEBI" id="CHEBI:30616"/>
        <dbReference type="ChEBI" id="CHEBI:33019"/>
        <dbReference type="ChEBI" id="CHEBI:142516"/>
        <dbReference type="EC" id="2.7.7.108"/>
    </reaction>
</comment>
<feature type="binding site" evidence="8">
    <location>
        <position position="179"/>
    </location>
    <ligand>
        <name>ATP</name>
        <dbReference type="ChEBI" id="CHEBI:30616"/>
    </ligand>
</feature>
<evidence type="ECO:0000256" key="5">
    <source>
        <dbReference type="ARBA" id="ARBA00022741"/>
    </source>
</evidence>
<feature type="binding site" evidence="8">
    <location>
        <position position="95"/>
    </location>
    <ligand>
        <name>ATP</name>
        <dbReference type="ChEBI" id="CHEBI:30616"/>
    </ligand>
</feature>
<feature type="binding site" evidence="8">
    <location>
        <position position="96"/>
    </location>
    <ligand>
        <name>ATP</name>
        <dbReference type="ChEBI" id="CHEBI:30616"/>
    </ligand>
</feature>
<feature type="binding site" evidence="8">
    <location>
        <position position="93"/>
    </location>
    <ligand>
        <name>ATP</name>
        <dbReference type="ChEBI" id="CHEBI:30616"/>
    </ligand>
</feature>
<organism evidence="9 10">
    <name type="scientific">Alkalimarinus alittae</name>
    <dbReference type="NCBI Taxonomy" id="2961619"/>
    <lineage>
        <taxon>Bacteria</taxon>
        <taxon>Pseudomonadati</taxon>
        <taxon>Pseudomonadota</taxon>
        <taxon>Gammaproteobacteria</taxon>
        <taxon>Alteromonadales</taxon>
        <taxon>Alteromonadaceae</taxon>
        <taxon>Alkalimarinus</taxon>
    </lineage>
</organism>
<dbReference type="NCBIfam" id="NF000658">
    <property type="entry name" value="PRK00029.1"/>
    <property type="match status" value="1"/>
</dbReference>
<accession>A0ABY6MXI6</accession>
<dbReference type="RefSeq" id="WP_265046035.1">
    <property type="nucleotide sequence ID" value="NZ_CP100390.1"/>
</dbReference>
<keyword evidence="7 8" id="KW-0460">Magnesium</keyword>
<keyword evidence="10" id="KW-1185">Reference proteome</keyword>
<dbReference type="InterPro" id="IPR003846">
    <property type="entry name" value="SelO"/>
</dbReference>
<evidence type="ECO:0000313" key="10">
    <source>
        <dbReference type="Proteomes" id="UP001163739"/>
    </source>
</evidence>
<evidence type="ECO:0000256" key="3">
    <source>
        <dbReference type="ARBA" id="ARBA00022695"/>
    </source>
</evidence>
<evidence type="ECO:0000256" key="7">
    <source>
        <dbReference type="ARBA" id="ARBA00022842"/>
    </source>
</evidence>